<dbReference type="Gene3D" id="2.120.10.80">
    <property type="entry name" value="Kelch-type beta propeller"/>
    <property type="match status" value="1"/>
</dbReference>
<reference evidence="2 3" key="1">
    <citation type="journal article" date="2013" name="Curr. Biol.">
        <title>The Genome of the Foraminiferan Reticulomyxa filosa.</title>
        <authorList>
            <person name="Glockner G."/>
            <person name="Hulsmann N."/>
            <person name="Schleicher M."/>
            <person name="Noegel A.A."/>
            <person name="Eichinger L."/>
            <person name="Gallinger C."/>
            <person name="Pawlowski J."/>
            <person name="Sierra R."/>
            <person name="Euteneuer U."/>
            <person name="Pillet L."/>
            <person name="Moustafa A."/>
            <person name="Platzer M."/>
            <person name="Groth M."/>
            <person name="Szafranski K."/>
            <person name="Schliwa M."/>
        </authorList>
    </citation>
    <scope>NUCLEOTIDE SEQUENCE [LARGE SCALE GENOMIC DNA]</scope>
</reference>
<dbReference type="Proteomes" id="UP000023152">
    <property type="component" value="Unassembled WGS sequence"/>
</dbReference>
<accession>X6MFU5</accession>
<proteinExistence type="predicted"/>
<dbReference type="SUPFAM" id="SSF117281">
    <property type="entry name" value="Kelch motif"/>
    <property type="match status" value="1"/>
</dbReference>
<evidence type="ECO:0000313" key="2">
    <source>
        <dbReference type="EMBL" id="ETO11885.1"/>
    </source>
</evidence>
<feature type="chain" id="PRO_5004975278" evidence="1">
    <location>
        <begin position="21"/>
        <end position="921"/>
    </location>
</feature>
<evidence type="ECO:0000256" key="1">
    <source>
        <dbReference type="SAM" id="SignalP"/>
    </source>
</evidence>
<gene>
    <name evidence="2" type="ORF">RFI_25487</name>
</gene>
<dbReference type="EMBL" id="ASPP01021912">
    <property type="protein sequence ID" value="ETO11885.1"/>
    <property type="molecule type" value="Genomic_DNA"/>
</dbReference>
<keyword evidence="3" id="KW-1185">Reference proteome</keyword>
<sequence>MSFLITLIFALSGFVFYGNCVNYVGEFGVTANTLPWTLYGAMIGYRAQDETVVLVGGRSGEKEDLNTDYIEIDVSNIRLIEGTVNVTSGAAIESPHVMFEYRSVAIGDAIYYLSVGENGRNVTWEIFNVTSKTNTTKTGKDLGMMITGVTLCSDSETRIFVSLFGVNQSNYYSRCMEYVVETDTWQQVTNDVQQGLFAYYGSCVWRESTNEIWYFGGKDYSTEEPLSNIWSVEYATGNVLNRGNLIIPRMVSGAFLVKDADGIENVLVTGGCLKPDEQKCAISVTSTEMYNLTANMTSAFAPYLNEPLAQFAAIIRNNVLWLFGGTSDNGNSNVIQYLNMSMTTWDQLTTHTQGVETICISTDSCNLTDPSVYVTMSLEDAIEKVIWLSSNVSSETVMYFGSSWKLTSNRVYHWFIGRNASIRMDCLQSVCTITGINSIFMSLALSNGNDDINVGIAIQNIRLIVIPGESSSSSTSPSGQILTTVLDQTSNVNITVQIRMTNITFNANHEAMYGILIRSSVGRNNLLVLEHVTVLNTTRPFLLLEGSDMNPTGWDVELNDITVFNHSFSDGEDVCSSSVFCLTSVGNVNVSHWSIWHSFVSASALIINGFNRVMTQNLQLNDTTTKEAPLVLSNGISSTVDFVQCSNTNGMQSGCIVLDSISTVDVSNVYCILSNGDNGCVTATDLGSVQLDQITCVESNGINAGCIYIEIAQQAFLANITCSKTTSVMWSGCVAAIGADNFALNGLVCNTTDPSRAACAFVKDIADAFISNADCSSSIGNDTGCVAARSLSKLTLENILCNASQGTTAACVSLSDLVMVNATRLICNNTLGFYSGCLLAWSVQYIILTQLQVINTFGFYTGAVYVIQSNTQYSIIQDSLFDGNVMGEVAINYGVGAHMEGVYAQISRCVFTNNHGTLKNK</sequence>
<evidence type="ECO:0000313" key="3">
    <source>
        <dbReference type="Proteomes" id="UP000023152"/>
    </source>
</evidence>
<organism evidence="2 3">
    <name type="scientific">Reticulomyxa filosa</name>
    <dbReference type="NCBI Taxonomy" id="46433"/>
    <lineage>
        <taxon>Eukaryota</taxon>
        <taxon>Sar</taxon>
        <taxon>Rhizaria</taxon>
        <taxon>Retaria</taxon>
        <taxon>Foraminifera</taxon>
        <taxon>Monothalamids</taxon>
        <taxon>Reticulomyxidae</taxon>
        <taxon>Reticulomyxa</taxon>
    </lineage>
</organism>
<keyword evidence="1" id="KW-0732">Signal</keyword>
<comment type="caution">
    <text evidence="2">The sequence shown here is derived from an EMBL/GenBank/DDBJ whole genome shotgun (WGS) entry which is preliminary data.</text>
</comment>
<protein>
    <submittedName>
        <fullName evidence="2">Uncharacterized protein</fullName>
    </submittedName>
</protein>
<dbReference type="InterPro" id="IPR015915">
    <property type="entry name" value="Kelch-typ_b-propeller"/>
</dbReference>
<dbReference type="AlphaFoldDB" id="X6MFU5"/>
<feature type="signal peptide" evidence="1">
    <location>
        <begin position="1"/>
        <end position="20"/>
    </location>
</feature>
<name>X6MFU5_RETFI</name>